<accession>A0A553PAT8</accession>
<organism evidence="2 3">
    <name type="scientific">Tigriopus californicus</name>
    <name type="common">Marine copepod</name>
    <dbReference type="NCBI Taxonomy" id="6832"/>
    <lineage>
        <taxon>Eukaryota</taxon>
        <taxon>Metazoa</taxon>
        <taxon>Ecdysozoa</taxon>
        <taxon>Arthropoda</taxon>
        <taxon>Crustacea</taxon>
        <taxon>Multicrustacea</taxon>
        <taxon>Hexanauplia</taxon>
        <taxon>Copepoda</taxon>
        <taxon>Harpacticoida</taxon>
        <taxon>Harpacticidae</taxon>
        <taxon>Tigriopus</taxon>
    </lineage>
</organism>
<name>A0A553PAT8_TIGCA</name>
<dbReference type="Proteomes" id="UP000318571">
    <property type="component" value="Chromosome 2"/>
</dbReference>
<evidence type="ECO:0000313" key="2">
    <source>
        <dbReference type="EMBL" id="TRY74796.1"/>
    </source>
</evidence>
<protein>
    <submittedName>
        <fullName evidence="2">Uncharacterized protein</fullName>
    </submittedName>
</protein>
<reference evidence="2 3" key="1">
    <citation type="journal article" date="2018" name="Nat. Ecol. Evol.">
        <title>Genomic signatures of mitonuclear coevolution across populations of Tigriopus californicus.</title>
        <authorList>
            <person name="Barreto F.S."/>
            <person name="Watson E.T."/>
            <person name="Lima T.G."/>
            <person name="Willett C.S."/>
            <person name="Edmands S."/>
            <person name="Li W."/>
            <person name="Burton R.S."/>
        </authorList>
    </citation>
    <scope>NUCLEOTIDE SEQUENCE [LARGE SCALE GENOMIC DNA]</scope>
    <source>
        <strain evidence="2 3">San Diego</strain>
    </source>
</reference>
<sequence>MLFKKSYLQTLPLLLVLFAAAGACSPRLRRKYHEMRQREEEMARTGRGEELMDPPIEDIGERLIRAPQSQTDSFPPGAMRVQDIDPSTLAAQLATSSDMTKFNPTPYEVGSPEYNMAMINLLLSLKEQGHNVREVETNQPLPELYRDQHQPGGKDPLVCKTVPYNICYRMDKHGNLHPIGDRRPVRLLRVYKRK</sequence>
<dbReference type="EMBL" id="VCGU01000005">
    <property type="protein sequence ID" value="TRY74796.1"/>
    <property type="molecule type" value="Genomic_DNA"/>
</dbReference>
<gene>
    <name evidence="2" type="ORF">TCAL_07118</name>
</gene>
<dbReference type="PROSITE" id="PS51257">
    <property type="entry name" value="PROKAR_LIPOPROTEIN"/>
    <property type="match status" value="1"/>
</dbReference>
<evidence type="ECO:0000256" key="1">
    <source>
        <dbReference type="SAM" id="SignalP"/>
    </source>
</evidence>
<keyword evidence="1" id="KW-0732">Signal</keyword>
<comment type="caution">
    <text evidence="2">The sequence shown here is derived from an EMBL/GenBank/DDBJ whole genome shotgun (WGS) entry which is preliminary data.</text>
</comment>
<feature type="signal peptide" evidence="1">
    <location>
        <begin position="1"/>
        <end position="23"/>
    </location>
</feature>
<feature type="chain" id="PRO_5022001165" evidence="1">
    <location>
        <begin position="24"/>
        <end position="194"/>
    </location>
</feature>
<evidence type="ECO:0000313" key="3">
    <source>
        <dbReference type="Proteomes" id="UP000318571"/>
    </source>
</evidence>
<proteinExistence type="predicted"/>
<keyword evidence="3" id="KW-1185">Reference proteome</keyword>
<dbReference type="AlphaFoldDB" id="A0A553PAT8"/>
<dbReference type="OrthoDB" id="10562819at2759"/>